<dbReference type="AlphaFoldDB" id="A0AB39J097"/>
<dbReference type="Gene3D" id="1.10.30.50">
    <property type="match status" value="1"/>
</dbReference>
<evidence type="ECO:0000313" key="2">
    <source>
        <dbReference type="EMBL" id="XDL16524.1"/>
    </source>
</evidence>
<dbReference type="RefSeq" id="WP_226092577.1">
    <property type="nucleotide sequence ID" value="NZ_CP162411.1"/>
</dbReference>
<dbReference type="EMBL" id="CP162670">
    <property type="protein sequence ID" value="XDL26422.1"/>
    <property type="molecule type" value="Genomic_DNA"/>
</dbReference>
<protein>
    <submittedName>
        <fullName evidence="3">HNH endonuclease</fullName>
    </submittedName>
</protein>
<feature type="domain" description="HNH" evidence="1">
    <location>
        <begin position="185"/>
        <end position="239"/>
    </location>
</feature>
<dbReference type="InterPro" id="IPR003615">
    <property type="entry name" value="HNH_nuc"/>
</dbReference>
<keyword evidence="3" id="KW-0255">Endonuclease</keyword>
<dbReference type="EMBL" id="CP162411">
    <property type="protein sequence ID" value="XDL16524.1"/>
    <property type="molecule type" value="Genomic_DNA"/>
</dbReference>
<sequence>MNWLISANSEVYDHTSSFKDYGSIDWRQGRTKYKVLDIVYIYVTKPTGKIQYKCRVTKVNLSSDEIRNDKEYWKNRDEYQKSLSGFYMRLELIEQIENPNLSLEKLLKHELKAAPQGTKKLDRTPHLLNYIEDYFNNKLEKESLPDEAQSSSDLKEGTIKQVFTKKYERSREARNKCINYHGTICKVCNLDLTLIYGKLANGFIHVHHLIPISEIGEEYIINYKDDLIPVCPNCHAMLHRIQSTEPLQTLKEIVKNNLGKILKVN</sequence>
<gene>
    <name evidence="2" type="ORF">LF923_0009930</name>
    <name evidence="3" type="ORF">LF929_009630</name>
</gene>
<dbReference type="GO" id="GO:0004519">
    <property type="term" value="F:endonuclease activity"/>
    <property type="evidence" value="ECO:0007669"/>
    <property type="project" value="UniProtKB-KW"/>
</dbReference>
<dbReference type="GO" id="GO:0008270">
    <property type="term" value="F:zinc ion binding"/>
    <property type="evidence" value="ECO:0007669"/>
    <property type="project" value="InterPro"/>
</dbReference>
<evidence type="ECO:0000313" key="3">
    <source>
        <dbReference type="EMBL" id="XDL26422.1"/>
    </source>
</evidence>
<dbReference type="InterPro" id="IPR002711">
    <property type="entry name" value="HNH"/>
</dbReference>
<dbReference type="CDD" id="cd00085">
    <property type="entry name" value="HNHc"/>
    <property type="match status" value="1"/>
</dbReference>
<accession>A0AB39J097</accession>
<dbReference type="GeneID" id="302581932"/>
<dbReference type="GO" id="GO:0003676">
    <property type="term" value="F:nucleic acid binding"/>
    <property type="evidence" value="ECO:0007669"/>
    <property type="project" value="InterPro"/>
</dbReference>
<name>A0AB39J097_9GAMM</name>
<reference evidence="3" key="1">
    <citation type="submission" date="2024-07" db="EMBL/GenBank/DDBJ databases">
        <authorList>
            <person name="Pedron J."/>
        </authorList>
    </citation>
    <scope>NUCLEOTIDE SEQUENCE</scope>
    <source>
        <strain evidence="3">A003-S1-M15</strain>
        <strain evidence="2">A642-S2-A17</strain>
    </source>
</reference>
<keyword evidence="3" id="KW-0378">Hydrolase</keyword>
<proteinExistence type="predicted"/>
<evidence type="ECO:0000259" key="1">
    <source>
        <dbReference type="Pfam" id="PF01844"/>
    </source>
</evidence>
<keyword evidence="3" id="KW-0540">Nuclease</keyword>
<dbReference type="Pfam" id="PF01844">
    <property type="entry name" value="HNH"/>
    <property type="match status" value="1"/>
</dbReference>
<organism evidence="3">
    <name type="scientific">Dickeya oryzae</name>
    <dbReference type="NCBI Taxonomy" id="1240404"/>
    <lineage>
        <taxon>Bacteria</taxon>
        <taxon>Pseudomonadati</taxon>
        <taxon>Pseudomonadota</taxon>
        <taxon>Gammaproteobacteria</taxon>
        <taxon>Enterobacterales</taxon>
        <taxon>Pectobacteriaceae</taxon>
        <taxon>Dickeya</taxon>
    </lineage>
</organism>